<evidence type="ECO:0000256" key="5">
    <source>
        <dbReference type="ARBA" id="ARBA00022692"/>
    </source>
</evidence>
<keyword evidence="3" id="KW-1003">Cell membrane</keyword>
<keyword evidence="10 15" id="KW-0472">Membrane</keyword>
<reference evidence="17" key="1">
    <citation type="submission" date="2023-12" db="EMBL/GenBank/DDBJ databases">
        <title>Genome assembly of Anisodus tanguticus.</title>
        <authorList>
            <person name="Wang Y.-J."/>
        </authorList>
    </citation>
    <scope>NUCLEOTIDE SEQUENCE</scope>
    <source>
        <strain evidence="17">KB-2021</strain>
        <tissue evidence="17">Leaf</tissue>
    </source>
</reference>
<keyword evidence="5 15" id="KW-0812">Transmembrane</keyword>
<dbReference type="AlphaFoldDB" id="A0AAE1V5Y9"/>
<evidence type="ECO:0000256" key="9">
    <source>
        <dbReference type="ARBA" id="ARBA00022989"/>
    </source>
</evidence>
<proteinExistence type="inferred from homology"/>
<gene>
    <name evidence="17" type="ORF">RND71_023323</name>
</gene>
<dbReference type="FunFam" id="3.30.430.20:FF:000020">
    <property type="entry name" value="Cysteine-rich repeat secretory protein 60"/>
    <property type="match status" value="1"/>
</dbReference>
<evidence type="ECO:0000256" key="10">
    <source>
        <dbReference type="ARBA" id="ARBA00023136"/>
    </source>
</evidence>
<dbReference type="PANTHER" id="PTHR32080:SF31">
    <property type="entry name" value="PLASMODESMATA-LOCATED PROTEIN 6"/>
    <property type="match status" value="1"/>
</dbReference>
<evidence type="ECO:0000256" key="3">
    <source>
        <dbReference type="ARBA" id="ARBA00022475"/>
    </source>
</evidence>
<keyword evidence="2" id="KW-0813">Transport</keyword>
<name>A0AAE1V5Y9_9SOLA</name>
<evidence type="ECO:0000256" key="14">
    <source>
        <dbReference type="ARBA" id="ARBA00064287"/>
    </source>
</evidence>
<dbReference type="Pfam" id="PF01657">
    <property type="entry name" value="Stress-antifung"/>
    <property type="match status" value="2"/>
</dbReference>
<evidence type="ECO:0000259" key="16">
    <source>
        <dbReference type="PROSITE" id="PS51473"/>
    </source>
</evidence>
<dbReference type="CDD" id="cd23509">
    <property type="entry name" value="Gnk2-like"/>
    <property type="match status" value="2"/>
</dbReference>
<comment type="caution">
    <text evidence="17">The sequence shown here is derived from an EMBL/GenBank/DDBJ whole genome shotgun (WGS) entry which is preliminary data.</text>
</comment>
<comment type="subunit">
    <text evidence="14">(Microbial infection) Interacts with Grapevine fanleaf virus (GFLV) 2B-MP.</text>
</comment>
<feature type="domain" description="Gnk2-homologous" evidence="16">
    <location>
        <begin position="139"/>
        <end position="239"/>
    </location>
</feature>
<evidence type="ECO:0000256" key="11">
    <source>
        <dbReference type="ARBA" id="ARBA00023157"/>
    </source>
</evidence>
<dbReference type="InterPro" id="IPR002902">
    <property type="entry name" value="GNK2"/>
</dbReference>
<protein>
    <recommendedName>
        <fullName evidence="16">Gnk2-homologous domain-containing protein</fullName>
    </recommendedName>
</protein>
<organism evidence="17 18">
    <name type="scientific">Anisodus tanguticus</name>
    <dbReference type="NCBI Taxonomy" id="243964"/>
    <lineage>
        <taxon>Eukaryota</taxon>
        <taxon>Viridiplantae</taxon>
        <taxon>Streptophyta</taxon>
        <taxon>Embryophyta</taxon>
        <taxon>Tracheophyta</taxon>
        <taxon>Spermatophyta</taxon>
        <taxon>Magnoliopsida</taxon>
        <taxon>eudicotyledons</taxon>
        <taxon>Gunneridae</taxon>
        <taxon>Pentapetalae</taxon>
        <taxon>asterids</taxon>
        <taxon>lamiids</taxon>
        <taxon>Solanales</taxon>
        <taxon>Solanaceae</taxon>
        <taxon>Solanoideae</taxon>
        <taxon>Hyoscyameae</taxon>
        <taxon>Anisodus</taxon>
    </lineage>
</organism>
<evidence type="ECO:0000256" key="1">
    <source>
        <dbReference type="ARBA" id="ARBA00004251"/>
    </source>
</evidence>
<evidence type="ECO:0000313" key="17">
    <source>
        <dbReference type="EMBL" id="KAK4357713.1"/>
    </source>
</evidence>
<dbReference type="EMBL" id="JAVYJV010000012">
    <property type="protein sequence ID" value="KAK4357713.1"/>
    <property type="molecule type" value="Genomic_DNA"/>
</dbReference>
<keyword evidence="18" id="KW-1185">Reference proteome</keyword>
<comment type="similarity">
    <text evidence="13">Belongs to the cysteine-rich repeat secretory protein family. Plasmodesmata-located proteins (PDLD) subfamily.</text>
</comment>
<evidence type="ECO:0000256" key="12">
    <source>
        <dbReference type="ARBA" id="ARBA00024184"/>
    </source>
</evidence>
<dbReference type="FunFam" id="3.30.430.20:FF:000001">
    <property type="entry name" value="cysteine-rich repeat secretory protein 3"/>
    <property type="match status" value="1"/>
</dbReference>
<keyword evidence="8" id="KW-0965">Cell junction</keyword>
<comment type="subcellular location">
    <subcellularLocation>
        <location evidence="12">Cell junction</location>
        <location evidence="12">Plasmodesma</location>
    </subcellularLocation>
    <subcellularLocation>
        <location evidence="1">Cell membrane</location>
        <topology evidence="1">Single-pass type I membrane protein</topology>
    </subcellularLocation>
</comment>
<evidence type="ECO:0000256" key="13">
    <source>
        <dbReference type="ARBA" id="ARBA00038393"/>
    </source>
</evidence>
<keyword evidence="6" id="KW-0732">Signal</keyword>
<evidence type="ECO:0000256" key="4">
    <source>
        <dbReference type="ARBA" id="ARBA00022581"/>
    </source>
</evidence>
<evidence type="ECO:0000256" key="8">
    <source>
        <dbReference type="ARBA" id="ARBA00022949"/>
    </source>
</evidence>
<feature type="transmembrane region" description="Helical" evidence="15">
    <location>
        <begin position="7"/>
        <end position="24"/>
    </location>
</feature>
<sequence>MKLCTKVFYLHAIFIHTLSVLYLTCTSIASIETFVYGGCSQLKYNPGTIYESNVNSVLTSSVNSASYANFNNFKISLPGSTQSDVVYGLFQCRGDLSNADCRDCVARAVSQVGTLCVDKLGGALQLDGCFLKYDNISFLGAEDKSIVMHKCGPSIGDNSDTLTRRDAVLTYLSAEGQYFRVGGSGEIQGVAQCTQDLSVGECQDCLSEAIGRLKSECESSPWGDMFLAKCYARYSERGLSSKSGKRLRHHGWWWSIILWLFVYVVHG</sequence>
<keyword evidence="7" id="KW-0677">Repeat</keyword>
<keyword evidence="9 15" id="KW-1133">Transmembrane helix</keyword>
<dbReference type="Proteomes" id="UP001291623">
    <property type="component" value="Unassembled WGS sequence"/>
</dbReference>
<evidence type="ECO:0000256" key="15">
    <source>
        <dbReference type="SAM" id="Phobius"/>
    </source>
</evidence>
<keyword evidence="4" id="KW-0945">Host-virus interaction</keyword>
<evidence type="ECO:0000256" key="2">
    <source>
        <dbReference type="ARBA" id="ARBA00022448"/>
    </source>
</evidence>
<dbReference type="Gene3D" id="3.30.430.20">
    <property type="entry name" value="Gnk2 domain, C-X8-C-X2-C motif"/>
    <property type="match status" value="2"/>
</dbReference>
<dbReference type="GO" id="GO:0042742">
    <property type="term" value="P:defense response to bacterium"/>
    <property type="evidence" value="ECO:0007669"/>
    <property type="project" value="TreeGrafter"/>
</dbReference>
<dbReference type="PROSITE" id="PS51473">
    <property type="entry name" value="GNK2"/>
    <property type="match status" value="2"/>
</dbReference>
<evidence type="ECO:0000256" key="7">
    <source>
        <dbReference type="ARBA" id="ARBA00022737"/>
    </source>
</evidence>
<keyword evidence="11" id="KW-1015">Disulfide bond</keyword>
<dbReference type="GO" id="GO:0009506">
    <property type="term" value="C:plasmodesma"/>
    <property type="evidence" value="ECO:0007669"/>
    <property type="project" value="UniProtKB-SubCell"/>
</dbReference>
<dbReference type="InterPro" id="IPR051378">
    <property type="entry name" value="Cell2Cell_Antifungal"/>
</dbReference>
<dbReference type="PANTHER" id="PTHR32080">
    <property type="entry name" value="ANTIFUNGAL PROTEIN GINKBILOBIN-2-LIKE"/>
    <property type="match status" value="1"/>
</dbReference>
<feature type="domain" description="Gnk2-homologous" evidence="16">
    <location>
        <begin position="32"/>
        <end position="138"/>
    </location>
</feature>
<evidence type="ECO:0000313" key="18">
    <source>
        <dbReference type="Proteomes" id="UP001291623"/>
    </source>
</evidence>
<dbReference type="InterPro" id="IPR038408">
    <property type="entry name" value="GNK2_sf"/>
</dbReference>
<dbReference type="GO" id="GO:0005886">
    <property type="term" value="C:plasma membrane"/>
    <property type="evidence" value="ECO:0007669"/>
    <property type="project" value="UniProtKB-SubCell"/>
</dbReference>
<evidence type="ECO:0000256" key="6">
    <source>
        <dbReference type="ARBA" id="ARBA00022729"/>
    </source>
</evidence>
<accession>A0AAE1V5Y9</accession>